<organism evidence="3 4">
    <name type="scientific">Popillia japonica</name>
    <name type="common">Japanese beetle</name>
    <dbReference type="NCBI Taxonomy" id="7064"/>
    <lineage>
        <taxon>Eukaryota</taxon>
        <taxon>Metazoa</taxon>
        <taxon>Ecdysozoa</taxon>
        <taxon>Arthropoda</taxon>
        <taxon>Hexapoda</taxon>
        <taxon>Insecta</taxon>
        <taxon>Pterygota</taxon>
        <taxon>Neoptera</taxon>
        <taxon>Endopterygota</taxon>
        <taxon>Coleoptera</taxon>
        <taxon>Polyphaga</taxon>
        <taxon>Scarabaeiformia</taxon>
        <taxon>Scarabaeidae</taxon>
        <taxon>Rutelinae</taxon>
        <taxon>Popillia</taxon>
    </lineage>
</organism>
<dbReference type="CDD" id="cd00096">
    <property type="entry name" value="Ig"/>
    <property type="match status" value="1"/>
</dbReference>
<dbReference type="Proteomes" id="UP001458880">
    <property type="component" value="Unassembled WGS sequence"/>
</dbReference>
<accession>A0AAW1KJ74</accession>
<comment type="caution">
    <text evidence="3">The sequence shown here is derived from an EMBL/GenBank/DDBJ whole genome shotgun (WGS) entry which is preliminary data.</text>
</comment>
<dbReference type="Gene3D" id="2.60.40.10">
    <property type="entry name" value="Immunoglobulins"/>
    <property type="match status" value="2"/>
</dbReference>
<feature type="domain" description="Ig-like" evidence="2">
    <location>
        <begin position="11"/>
        <end position="110"/>
    </location>
</feature>
<evidence type="ECO:0000259" key="2">
    <source>
        <dbReference type="PROSITE" id="PS50835"/>
    </source>
</evidence>
<dbReference type="PANTHER" id="PTHR23278:SF19">
    <property type="entry name" value="OBSCURIN"/>
    <property type="match status" value="1"/>
</dbReference>
<protein>
    <recommendedName>
        <fullName evidence="2">Ig-like domain-containing protein</fullName>
    </recommendedName>
</protein>
<dbReference type="PANTHER" id="PTHR23278">
    <property type="entry name" value="SIDESTEP PROTEIN"/>
    <property type="match status" value="1"/>
</dbReference>
<dbReference type="InterPro" id="IPR036179">
    <property type="entry name" value="Ig-like_dom_sf"/>
</dbReference>
<reference evidence="3 4" key="1">
    <citation type="journal article" date="2024" name="BMC Genomics">
        <title>De novo assembly and annotation of Popillia japonica's genome with initial clues to its potential as an invasive pest.</title>
        <authorList>
            <person name="Cucini C."/>
            <person name="Boschi S."/>
            <person name="Funari R."/>
            <person name="Cardaioli E."/>
            <person name="Iannotti N."/>
            <person name="Marturano G."/>
            <person name="Paoli F."/>
            <person name="Bruttini M."/>
            <person name="Carapelli A."/>
            <person name="Frati F."/>
            <person name="Nardi F."/>
        </authorList>
    </citation>
    <scope>NUCLEOTIDE SEQUENCE [LARGE SCALE GENOMIC DNA]</scope>
    <source>
        <strain evidence="3">DMR45628</strain>
    </source>
</reference>
<dbReference type="Pfam" id="PF13927">
    <property type="entry name" value="Ig_3"/>
    <property type="match status" value="1"/>
</dbReference>
<sequence>MRSVGGGTVPPEGVQINDDTGPVKNELTSAYAEGASITLICLANGGKPLPRVTWKRDGKSITNETQYFPERRKSQSVLRIEKLMRSHLLAMHNCEVSNSVQSPPLIVRVAIEMYLRPLEVKLLGQNEPLSAGRRIDIVCRCRGSRPPATITWWKVSALEYLQ</sequence>
<name>A0AAW1KJ74_POPJA</name>
<feature type="region of interest" description="Disordered" evidence="1">
    <location>
        <begin position="1"/>
        <end position="23"/>
    </location>
</feature>
<gene>
    <name evidence="3" type="ORF">QE152_g23261</name>
</gene>
<proteinExistence type="predicted"/>
<dbReference type="EMBL" id="JASPKY010000229">
    <property type="protein sequence ID" value="KAK9718381.1"/>
    <property type="molecule type" value="Genomic_DNA"/>
</dbReference>
<keyword evidence="4" id="KW-1185">Reference proteome</keyword>
<dbReference type="PROSITE" id="PS50835">
    <property type="entry name" value="IG_LIKE"/>
    <property type="match status" value="2"/>
</dbReference>
<feature type="domain" description="Ig-like" evidence="2">
    <location>
        <begin position="117"/>
        <end position="162"/>
    </location>
</feature>
<evidence type="ECO:0000256" key="1">
    <source>
        <dbReference type="SAM" id="MobiDB-lite"/>
    </source>
</evidence>
<evidence type="ECO:0000313" key="3">
    <source>
        <dbReference type="EMBL" id="KAK9718381.1"/>
    </source>
</evidence>
<dbReference type="SUPFAM" id="SSF48726">
    <property type="entry name" value="Immunoglobulin"/>
    <property type="match status" value="1"/>
</dbReference>
<evidence type="ECO:0000313" key="4">
    <source>
        <dbReference type="Proteomes" id="UP001458880"/>
    </source>
</evidence>
<dbReference type="InterPro" id="IPR007110">
    <property type="entry name" value="Ig-like_dom"/>
</dbReference>
<dbReference type="InterPro" id="IPR013783">
    <property type="entry name" value="Ig-like_fold"/>
</dbReference>
<dbReference type="AlphaFoldDB" id="A0AAW1KJ74"/>